<evidence type="ECO:0000313" key="2">
    <source>
        <dbReference type="EMBL" id="RHZ50317.1"/>
    </source>
</evidence>
<feature type="region of interest" description="Disordered" evidence="1">
    <location>
        <begin position="1"/>
        <end position="41"/>
    </location>
</feature>
<reference evidence="2 3" key="1">
    <citation type="submission" date="2018-08" db="EMBL/GenBank/DDBJ databases">
        <title>Genome and evolution of the arbuscular mycorrhizal fungus Diversispora epigaea (formerly Glomus versiforme) and its bacterial endosymbionts.</title>
        <authorList>
            <person name="Sun X."/>
            <person name="Fei Z."/>
            <person name="Harrison M."/>
        </authorList>
    </citation>
    <scope>NUCLEOTIDE SEQUENCE [LARGE SCALE GENOMIC DNA]</scope>
    <source>
        <strain evidence="2 3">IT104</strain>
    </source>
</reference>
<proteinExistence type="predicted"/>
<evidence type="ECO:0000256" key="1">
    <source>
        <dbReference type="SAM" id="MobiDB-lite"/>
    </source>
</evidence>
<name>A0A397GIJ7_9GLOM</name>
<organism evidence="2 3">
    <name type="scientific">Diversispora epigaea</name>
    <dbReference type="NCBI Taxonomy" id="1348612"/>
    <lineage>
        <taxon>Eukaryota</taxon>
        <taxon>Fungi</taxon>
        <taxon>Fungi incertae sedis</taxon>
        <taxon>Mucoromycota</taxon>
        <taxon>Glomeromycotina</taxon>
        <taxon>Glomeromycetes</taxon>
        <taxon>Diversisporales</taxon>
        <taxon>Diversisporaceae</taxon>
        <taxon>Diversispora</taxon>
    </lineage>
</organism>
<gene>
    <name evidence="2" type="ORF">Glove_501g12</name>
</gene>
<feature type="compositionally biased region" description="Basic and acidic residues" evidence="1">
    <location>
        <begin position="24"/>
        <end position="34"/>
    </location>
</feature>
<dbReference type="Proteomes" id="UP000266861">
    <property type="component" value="Unassembled WGS sequence"/>
</dbReference>
<comment type="caution">
    <text evidence="2">The sequence shown here is derived from an EMBL/GenBank/DDBJ whole genome shotgun (WGS) entry which is preliminary data.</text>
</comment>
<evidence type="ECO:0000313" key="3">
    <source>
        <dbReference type="Proteomes" id="UP000266861"/>
    </source>
</evidence>
<dbReference type="OrthoDB" id="2439103at2759"/>
<dbReference type="EMBL" id="PQFF01000434">
    <property type="protein sequence ID" value="RHZ50317.1"/>
    <property type="molecule type" value="Genomic_DNA"/>
</dbReference>
<dbReference type="AlphaFoldDB" id="A0A397GIJ7"/>
<keyword evidence="3" id="KW-1185">Reference proteome</keyword>
<protein>
    <submittedName>
        <fullName evidence="2">Uncharacterized protein</fullName>
    </submittedName>
</protein>
<accession>A0A397GIJ7</accession>
<sequence length="202" mass="23318">MWTSSNPYEDANSIGEPNLPDWYNKNDKSEEAKTSPEPTPQEIIIPDIITLKTLLRESTLYNLGVVKTNKEKPLSSDQTNSNIVGNSKEIRVPYINIYYPLSWKDLLASQVISDESEFVRLPGNLKKGFMKPVRKMTPTPMPMVQEMCREFVLDFKRHEIKTKPAKLIHGGTWKESKEDTRRVVKEILNKIRKLKIQIQSIC</sequence>